<dbReference type="SUPFAM" id="SSF53901">
    <property type="entry name" value="Thiolase-like"/>
    <property type="match status" value="2"/>
</dbReference>
<dbReference type="Proteomes" id="UP001209654">
    <property type="component" value="Unassembled WGS sequence"/>
</dbReference>
<dbReference type="Gene3D" id="3.40.47.10">
    <property type="match status" value="2"/>
</dbReference>
<dbReference type="PANTHER" id="PTHR11877">
    <property type="entry name" value="HYDROXYMETHYLGLUTARYL-COA SYNTHASE"/>
    <property type="match status" value="1"/>
</dbReference>
<keyword evidence="2" id="KW-0808">Transferase</keyword>
<feature type="domain" description="Chalcone/stilbene synthase C-terminal" evidence="4">
    <location>
        <begin position="236"/>
        <end position="370"/>
    </location>
</feature>
<sequence length="394" mass="41841">MPVTLRALETAVPETVLVQSAVRDVFAAQPGLTRLGQRLVATSFDHSGIETRYTAVEELTLTRRSEEPVFFDAGSRCILSPSTKVRNDIFAAKATPLFIEAAEKALAACPDLGPGDITHVVTVSCTGFFNPGPDYKIVRALGLEPSVQRYHLGFMGCYAAFPALRAAKSFCEADPHAVVLVVTAELCTLHVRSSNDPDTIMGSSLFADGAAAAVVTARDLPATSTALVLDHFETVLTPVGEESMAWNIGDEGFEMVLGTYVPHIIDDHIVGALDPLLARDASLYGQPYRDITHWAIHPGGRSILDKVEAKLELTQEQLVPARSVLRDYGNMSSATVMFVLKHILESPFGGVDERICSMAFGPGLTVETGLFTKTGAATAGTVAAPADAAAAAAL</sequence>
<evidence type="ECO:0000313" key="6">
    <source>
        <dbReference type="Proteomes" id="UP001209654"/>
    </source>
</evidence>
<accession>A0ABQ5MTG6</accession>
<dbReference type="InterPro" id="IPR016039">
    <property type="entry name" value="Thiolase-like"/>
</dbReference>
<protein>
    <submittedName>
        <fullName evidence="5">Naringenin-chalcone synthase</fullName>
    </submittedName>
</protein>
<organism evidence="5 6">
    <name type="scientific">Arthrobacter mangrovi</name>
    <dbReference type="NCBI Taxonomy" id="2966350"/>
    <lineage>
        <taxon>Bacteria</taxon>
        <taxon>Bacillati</taxon>
        <taxon>Actinomycetota</taxon>
        <taxon>Actinomycetes</taxon>
        <taxon>Micrococcales</taxon>
        <taxon>Micrococcaceae</taxon>
        <taxon>Arthrobacter</taxon>
    </lineage>
</organism>
<evidence type="ECO:0000256" key="1">
    <source>
        <dbReference type="ARBA" id="ARBA00005531"/>
    </source>
</evidence>
<gene>
    <name evidence="5" type="ORF">AHIS1636_17260</name>
</gene>
<evidence type="ECO:0000313" key="5">
    <source>
        <dbReference type="EMBL" id="GLB67286.1"/>
    </source>
</evidence>
<dbReference type="Pfam" id="PF02797">
    <property type="entry name" value="Chal_sti_synt_C"/>
    <property type="match status" value="1"/>
</dbReference>
<dbReference type="Pfam" id="PF00195">
    <property type="entry name" value="Chal_sti_synt_N"/>
    <property type="match status" value="1"/>
</dbReference>
<keyword evidence="6" id="KW-1185">Reference proteome</keyword>
<reference evidence="5 6" key="1">
    <citation type="journal article" date="2023" name="Int. J. Syst. Evol. Microbiol.">
        <title>Arthrobacter mangrovi sp. nov., an actinobacterium isolated from the rhizosphere of a mangrove.</title>
        <authorList>
            <person name="Hamada M."/>
            <person name="Saitou S."/>
            <person name="Enomoto N."/>
            <person name="Nanri K."/>
            <person name="Hidaka K."/>
            <person name="Miura T."/>
            <person name="Tamura T."/>
        </authorList>
    </citation>
    <scope>NUCLEOTIDE SEQUENCE [LARGE SCALE GENOMIC DNA]</scope>
    <source>
        <strain evidence="5 6">NBRC 112813</strain>
    </source>
</reference>
<evidence type="ECO:0000259" key="3">
    <source>
        <dbReference type="Pfam" id="PF00195"/>
    </source>
</evidence>
<dbReference type="EMBL" id="BRVS01000007">
    <property type="protein sequence ID" value="GLB67286.1"/>
    <property type="molecule type" value="Genomic_DNA"/>
</dbReference>
<evidence type="ECO:0000259" key="4">
    <source>
        <dbReference type="Pfam" id="PF02797"/>
    </source>
</evidence>
<name>A0ABQ5MTG6_9MICC</name>
<proteinExistence type="inferred from homology"/>
<feature type="domain" description="Chalcone/stilbene synthase N-terminal" evidence="3">
    <location>
        <begin position="4"/>
        <end position="217"/>
    </location>
</feature>
<dbReference type="RefSeq" id="WP_264795427.1">
    <property type="nucleotide sequence ID" value="NZ_BRVS01000007.1"/>
</dbReference>
<evidence type="ECO:0000256" key="2">
    <source>
        <dbReference type="ARBA" id="ARBA00022679"/>
    </source>
</evidence>
<dbReference type="PANTHER" id="PTHR11877:SF46">
    <property type="entry name" value="TYPE III POLYKETIDE SYNTHASE A"/>
    <property type="match status" value="1"/>
</dbReference>
<comment type="caution">
    <text evidence="5">The sequence shown here is derived from an EMBL/GenBank/DDBJ whole genome shotgun (WGS) entry which is preliminary data.</text>
</comment>
<dbReference type="InterPro" id="IPR011141">
    <property type="entry name" value="Polyketide_synthase_type-III"/>
</dbReference>
<dbReference type="PIRSF" id="PIRSF000451">
    <property type="entry name" value="PKS_III"/>
    <property type="match status" value="1"/>
</dbReference>
<dbReference type="CDD" id="cd00831">
    <property type="entry name" value="CHS_like"/>
    <property type="match status" value="1"/>
</dbReference>
<dbReference type="InterPro" id="IPR001099">
    <property type="entry name" value="Chalcone/stilbene_synt_N"/>
</dbReference>
<comment type="similarity">
    <text evidence="1">Belongs to the thiolase-like superfamily. Chalcone/stilbene synthases family.</text>
</comment>
<dbReference type="InterPro" id="IPR012328">
    <property type="entry name" value="Chalcone/stilbene_synt_C"/>
</dbReference>